<evidence type="ECO:0000256" key="8">
    <source>
        <dbReference type="SAM" id="MobiDB-lite"/>
    </source>
</evidence>
<keyword evidence="11" id="KW-1185">Reference proteome</keyword>
<feature type="compositionally biased region" description="Low complexity" evidence="8">
    <location>
        <begin position="404"/>
        <end position="423"/>
    </location>
</feature>
<dbReference type="PANTHER" id="PTHR21716:SF53">
    <property type="entry name" value="PERMEASE PERM-RELATED"/>
    <property type="match status" value="1"/>
</dbReference>
<dbReference type="PANTHER" id="PTHR21716">
    <property type="entry name" value="TRANSMEMBRANE PROTEIN"/>
    <property type="match status" value="1"/>
</dbReference>
<feature type="transmembrane region" description="Helical" evidence="9">
    <location>
        <begin position="83"/>
        <end position="100"/>
    </location>
</feature>
<dbReference type="AlphaFoldDB" id="A0A2P8DUH8"/>
<evidence type="ECO:0000313" key="10">
    <source>
        <dbReference type="EMBL" id="PSL00879.1"/>
    </source>
</evidence>
<organism evidence="10 11">
    <name type="scientific">Murinocardiopsis flavida</name>
    <dbReference type="NCBI Taxonomy" id="645275"/>
    <lineage>
        <taxon>Bacteria</taxon>
        <taxon>Bacillati</taxon>
        <taxon>Actinomycetota</taxon>
        <taxon>Actinomycetes</taxon>
        <taxon>Streptosporangiales</taxon>
        <taxon>Nocardiopsidaceae</taxon>
        <taxon>Murinocardiopsis</taxon>
    </lineage>
</organism>
<feature type="transmembrane region" description="Helical" evidence="9">
    <location>
        <begin position="351"/>
        <end position="382"/>
    </location>
</feature>
<comment type="similarity">
    <text evidence="2">Belongs to the autoinducer-2 exporter (AI-2E) (TC 2.A.86) family.</text>
</comment>
<dbReference type="Pfam" id="PF01594">
    <property type="entry name" value="AI-2E_transport"/>
    <property type="match status" value="1"/>
</dbReference>
<dbReference type="RefSeq" id="WP_106581052.1">
    <property type="nucleotide sequence ID" value="NZ_PYGA01000001.1"/>
</dbReference>
<dbReference type="Proteomes" id="UP000240542">
    <property type="component" value="Unassembled WGS sequence"/>
</dbReference>
<comment type="subcellular location">
    <subcellularLocation>
        <location evidence="1">Cell membrane</location>
        <topology evidence="1">Multi-pass membrane protein</topology>
    </subcellularLocation>
</comment>
<feature type="transmembrane region" description="Helical" evidence="9">
    <location>
        <begin position="314"/>
        <end position="331"/>
    </location>
</feature>
<evidence type="ECO:0000256" key="6">
    <source>
        <dbReference type="ARBA" id="ARBA00022989"/>
    </source>
</evidence>
<evidence type="ECO:0000313" key="11">
    <source>
        <dbReference type="Proteomes" id="UP000240542"/>
    </source>
</evidence>
<proteinExistence type="inferred from homology"/>
<evidence type="ECO:0000256" key="4">
    <source>
        <dbReference type="ARBA" id="ARBA00022475"/>
    </source>
</evidence>
<feature type="region of interest" description="Disordered" evidence="8">
    <location>
        <begin position="390"/>
        <end position="430"/>
    </location>
</feature>
<evidence type="ECO:0000256" key="5">
    <source>
        <dbReference type="ARBA" id="ARBA00022692"/>
    </source>
</evidence>
<feature type="region of interest" description="Disordered" evidence="8">
    <location>
        <begin position="1"/>
        <end position="45"/>
    </location>
</feature>
<name>A0A2P8DUH8_9ACTN</name>
<sequence length="430" mass="44623">MLDRLRSLLSSTGGRGSSPDDPRTAPPAGDAPAPPPTARSARTSSATRVDGALGVVATWAFRVIVIAAALYIAGWLIQQTWSLLLPLVLALLLSTILWPLMRLASRALPPSFAAFAVLLAFVALLVAIVSLLVPRVAAEGEGLVDQLYKAADDLRKLLSGPPLNLDADRLAEMMDGALGQLQQHQQAIATGVLSGVSSLGTFLVNFVLVLFLVFFLLKDGPKFVPWLRRWLPSQGGAHVDALAGRIWAMLTGFIWSQAAVALIDAVVIGIGLWVLDVPFAFPLAVVIFFASFIPIIGAIATGVLAVAVALVDQGVWVALAVLAIVLVVQQLEGNLLQPFLVGRALSLHPAVVLGAVTIGGTVFGIVGAFLAVPVAGAGVTVLRYARERAVEPEPAAADGPVTTAGAAPEEASDEAAAASDTPAQGPEARD</sequence>
<reference evidence="10 11" key="1">
    <citation type="submission" date="2018-03" db="EMBL/GenBank/DDBJ databases">
        <title>Genomic Encyclopedia of Archaeal and Bacterial Type Strains, Phase II (KMG-II): from individual species to whole genera.</title>
        <authorList>
            <person name="Goeker M."/>
        </authorList>
    </citation>
    <scope>NUCLEOTIDE SEQUENCE [LARGE SCALE GENOMIC DNA]</scope>
    <source>
        <strain evidence="10 11">DSM 45312</strain>
    </source>
</reference>
<protein>
    <submittedName>
        <fullName evidence="10">Putative PurR-regulated permease PerM</fullName>
    </submittedName>
</protein>
<evidence type="ECO:0000256" key="7">
    <source>
        <dbReference type="ARBA" id="ARBA00023136"/>
    </source>
</evidence>
<evidence type="ECO:0000256" key="2">
    <source>
        <dbReference type="ARBA" id="ARBA00009773"/>
    </source>
</evidence>
<evidence type="ECO:0000256" key="1">
    <source>
        <dbReference type="ARBA" id="ARBA00004651"/>
    </source>
</evidence>
<evidence type="ECO:0000256" key="3">
    <source>
        <dbReference type="ARBA" id="ARBA00022448"/>
    </source>
</evidence>
<dbReference type="GO" id="GO:0005886">
    <property type="term" value="C:plasma membrane"/>
    <property type="evidence" value="ECO:0007669"/>
    <property type="project" value="UniProtKB-SubCell"/>
</dbReference>
<keyword evidence="5 9" id="KW-0812">Transmembrane</keyword>
<feature type="transmembrane region" description="Helical" evidence="9">
    <location>
        <begin position="52"/>
        <end position="77"/>
    </location>
</feature>
<feature type="transmembrane region" description="Helical" evidence="9">
    <location>
        <begin position="199"/>
        <end position="217"/>
    </location>
</feature>
<keyword evidence="3" id="KW-0813">Transport</keyword>
<keyword evidence="7 9" id="KW-0472">Membrane</keyword>
<gene>
    <name evidence="10" type="ORF">CLV63_101358</name>
</gene>
<comment type="caution">
    <text evidence="10">The sequence shown here is derived from an EMBL/GenBank/DDBJ whole genome shotgun (WGS) entry which is preliminary data.</text>
</comment>
<feature type="transmembrane region" description="Helical" evidence="9">
    <location>
        <begin position="281"/>
        <end position="307"/>
    </location>
</feature>
<dbReference type="OrthoDB" id="9784366at2"/>
<evidence type="ECO:0000256" key="9">
    <source>
        <dbReference type="SAM" id="Phobius"/>
    </source>
</evidence>
<keyword evidence="6 9" id="KW-1133">Transmembrane helix</keyword>
<dbReference type="InterPro" id="IPR002549">
    <property type="entry name" value="AI-2E-like"/>
</dbReference>
<feature type="transmembrane region" description="Helical" evidence="9">
    <location>
        <begin position="112"/>
        <end position="133"/>
    </location>
</feature>
<dbReference type="GO" id="GO:0055085">
    <property type="term" value="P:transmembrane transport"/>
    <property type="evidence" value="ECO:0007669"/>
    <property type="project" value="TreeGrafter"/>
</dbReference>
<dbReference type="EMBL" id="PYGA01000001">
    <property type="protein sequence ID" value="PSL00879.1"/>
    <property type="molecule type" value="Genomic_DNA"/>
</dbReference>
<keyword evidence="4" id="KW-1003">Cell membrane</keyword>
<accession>A0A2P8DUH8</accession>
<feature type="transmembrane region" description="Helical" evidence="9">
    <location>
        <begin position="253"/>
        <end position="275"/>
    </location>
</feature>